<name>A0A9P8L4C2_9PEZI</name>
<dbReference type="PANTHER" id="PTHR28244:SF1">
    <property type="entry name" value="RNA POLYMERASE I-SPECIFIC TRANSCRIPTION INITIATION FACTOR RRN11"/>
    <property type="match status" value="1"/>
</dbReference>
<dbReference type="GO" id="GO:0070860">
    <property type="term" value="C:RNA polymerase I core factor complex"/>
    <property type="evidence" value="ECO:0007669"/>
    <property type="project" value="TreeGrafter"/>
</dbReference>
<dbReference type="InterPro" id="IPR029178">
    <property type="entry name" value="Ecm11_C"/>
</dbReference>
<feature type="domain" description="Extracellular mutant protein 11 C-terminal" evidence="2">
    <location>
        <begin position="329"/>
        <end position="460"/>
    </location>
</feature>
<feature type="region of interest" description="Disordered" evidence="1">
    <location>
        <begin position="255"/>
        <end position="300"/>
    </location>
</feature>
<evidence type="ECO:0000313" key="3">
    <source>
        <dbReference type="EMBL" id="KAH0548112.1"/>
    </source>
</evidence>
<evidence type="ECO:0000313" key="4">
    <source>
        <dbReference type="Proteomes" id="UP000750711"/>
    </source>
</evidence>
<sequence>MNHGVESFVVKRSNVPPNATSRRQIAASLKIKQTPTIHQTPQRNQSNDSSHYTDSPGPAVSQKLTGQAKEEQIDSQRGIPEDAQRFSKDGYVENRHGLRGSIHERDIHAETHRDAFDTDVGEDFDRSISDVQVSNSLRGGFRGQEAFQPQDGPGSQSSESLLEDDDDNSGSEYDGEGDIYVQDPDQTITTNKSIQLDPADFKVALRTKPEGQTHHFQIHGQHTRGNPRSRVLEELGSYPIAIAADPESVEEAQYADATESRLRRQKAPQQHNASRTRVRRSEGPGSYYGSSDEGEEHGAIRDSQASNIIISRTTLGVVAERRIYREQLDFSPTALATMTYDQLQSQSFDEDPNANPLVLPPDISSAPLSGQLAYISTLPEDQKRQFFFSLPIDSWESCGEWFVDRFAETVKKMTELRKEKRKVAIAFEEEIAGRQDGVEVKAEHLKTVMSRMHREGKVLLEEKK</sequence>
<protein>
    <recommendedName>
        <fullName evidence="2">Extracellular mutant protein 11 C-terminal domain-containing protein</fullName>
    </recommendedName>
</protein>
<organism evidence="3 4">
    <name type="scientific">Trichoglossum hirsutum</name>
    <dbReference type="NCBI Taxonomy" id="265104"/>
    <lineage>
        <taxon>Eukaryota</taxon>
        <taxon>Fungi</taxon>
        <taxon>Dikarya</taxon>
        <taxon>Ascomycota</taxon>
        <taxon>Pezizomycotina</taxon>
        <taxon>Geoglossomycetes</taxon>
        <taxon>Geoglossales</taxon>
        <taxon>Geoglossaceae</taxon>
        <taxon>Trichoglossum</taxon>
    </lineage>
</organism>
<dbReference type="GO" id="GO:0042790">
    <property type="term" value="P:nucleolar large rRNA transcription by RNA polymerase I"/>
    <property type="evidence" value="ECO:0007669"/>
    <property type="project" value="TreeGrafter"/>
</dbReference>
<dbReference type="GO" id="GO:0017025">
    <property type="term" value="F:TBP-class protein binding"/>
    <property type="evidence" value="ECO:0007669"/>
    <property type="project" value="TreeGrafter"/>
</dbReference>
<comment type="caution">
    <text evidence="3">The sequence shown here is derived from an EMBL/GenBank/DDBJ whole genome shotgun (WGS) entry which is preliminary data.</text>
</comment>
<dbReference type="GO" id="GO:0001164">
    <property type="term" value="F:RNA polymerase I core promoter sequence-specific DNA binding"/>
    <property type="evidence" value="ECO:0007669"/>
    <property type="project" value="TreeGrafter"/>
</dbReference>
<proteinExistence type="predicted"/>
<feature type="compositionally biased region" description="Polar residues" evidence="1">
    <location>
        <begin position="31"/>
        <end position="53"/>
    </location>
</feature>
<dbReference type="EMBL" id="JAGHQM010002827">
    <property type="protein sequence ID" value="KAH0548112.1"/>
    <property type="molecule type" value="Genomic_DNA"/>
</dbReference>
<feature type="compositionally biased region" description="Basic and acidic residues" evidence="1">
    <location>
        <begin position="68"/>
        <end position="106"/>
    </location>
</feature>
<dbReference type="AlphaFoldDB" id="A0A9P8L4C2"/>
<dbReference type="Pfam" id="PF15463">
    <property type="entry name" value="ECM11"/>
    <property type="match status" value="1"/>
</dbReference>
<dbReference type="PANTHER" id="PTHR28244">
    <property type="entry name" value="RNA POLYMERASE I-SPECIFIC TRANSCRIPTION INITIATION FACTOR RRN11"/>
    <property type="match status" value="1"/>
</dbReference>
<evidence type="ECO:0000256" key="1">
    <source>
        <dbReference type="SAM" id="MobiDB-lite"/>
    </source>
</evidence>
<feature type="region of interest" description="Disordered" evidence="1">
    <location>
        <begin position="1"/>
        <end position="106"/>
    </location>
</feature>
<feature type="region of interest" description="Disordered" evidence="1">
    <location>
        <begin position="135"/>
        <end position="183"/>
    </location>
</feature>
<evidence type="ECO:0000259" key="2">
    <source>
        <dbReference type="Pfam" id="PF15463"/>
    </source>
</evidence>
<accession>A0A9P8L4C2</accession>
<dbReference type="Proteomes" id="UP000750711">
    <property type="component" value="Unassembled WGS sequence"/>
</dbReference>
<keyword evidence="4" id="KW-1185">Reference proteome</keyword>
<feature type="compositionally biased region" description="Acidic residues" evidence="1">
    <location>
        <begin position="161"/>
        <end position="177"/>
    </location>
</feature>
<reference evidence="3" key="1">
    <citation type="submission" date="2021-03" db="EMBL/GenBank/DDBJ databases">
        <title>Comparative genomics and phylogenomic investigation of the class Geoglossomycetes provide insights into ecological specialization and systematics.</title>
        <authorList>
            <person name="Melie T."/>
            <person name="Pirro S."/>
            <person name="Miller A.N."/>
            <person name="Quandt A."/>
        </authorList>
    </citation>
    <scope>NUCLEOTIDE SEQUENCE</scope>
    <source>
        <strain evidence="3">CAQ_001_2017</strain>
    </source>
</reference>
<dbReference type="InterPro" id="IPR053029">
    <property type="entry name" value="RNA_pol_I-specific_init_factor"/>
</dbReference>
<gene>
    <name evidence="3" type="ORF">GP486_008158</name>
</gene>